<accession>A0AAV7Z6I2</accession>
<keyword evidence="2 3" id="KW-0040">ANK repeat</keyword>
<protein>
    <submittedName>
        <fullName evidence="6">Ankyrin repeat-containing protein</fullName>
    </submittedName>
</protein>
<dbReference type="PROSITE" id="PS50088">
    <property type="entry name" value="ANK_REPEAT"/>
    <property type="match status" value="2"/>
</dbReference>
<feature type="region of interest" description="Disordered" evidence="4">
    <location>
        <begin position="805"/>
        <end position="824"/>
    </location>
</feature>
<dbReference type="InterPro" id="IPR000210">
    <property type="entry name" value="BTB/POZ_dom"/>
</dbReference>
<feature type="region of interest" description="Disordered" evidence="4">
    <location>
        <begin position="853"/>
        <end position="897"/>
    </location>
</feature>
<name>A0AAV7Z6I2_9EUKA</name>
<dbReference type="InterPro" id="IPR051165">
    <property type="entry name" value="Multifunctional_ANK_Repeat"/>
</dbReference>
<evidence type="ECO:0000313" key="7">
    <source>
        <dbReference type="Proteomes" id="UP001146793"/>
    </source>
</evidence>
<feature type="domain" description="BTB" evidence="5">
    <location>
        <begin position="642"/>
        <end position="708"/>
    </location>
</feature>
<feature type="repeat" description="ANK" evidence="3">
    <location>
        <begin position="35"/>
        <end position="68"/>
    </location>
</feature>
<dbReference type="Gene3D" id="3.30.710.10">
    <property type="entry name" value="Potassium Channel Kv1.1, Chain A"/>
    <property type="match status" value="1"/>
</dbReference>
<dbReference type="AlphaFoldDB" id="A0AAV7Z6I2"/>
<dbReference type="CDD" id="cd18186">
    <property type="entry name" value="BTB_POZ_ZBTB_KLHL-like"/>
    <property type="match status" value="1"/>
</dbReference>
<dbReference type="SUPFAM" id="SSF48403">
    <property type="entry name" value="Ankyrin repeat"/>
    <property type="match status" value="2"/>
</dbReference>
<dbReference type="InterPro" id="IPR002110">
    <property type="entry name" value="Ankyrin_rpt"/>
</dbReference>
<dbReference type="Gene3D" id="1.25.40.20">
    <property type="entry name" value="Ankyrin repeat-containing domain"/>
    <property type="match status" value="4"/>
</dbReference>
<evidence type="ECO:0000256" key="1">
    <source>
        <dbReference type="ARBA" id="ARBA00022737"/>
    </source>
</evidence>
<feature type="compositionally biased region" description="Low complexity" evidence="4">
    <location>
        <begin position="764"/>
        <end position="782"/>
    </location>
</feature>
<sequence length="897" mass="105037">METPLITLCRGCPTLKETKDVLAFSKKVLNKQNQYKNTCLHYASNDKRNEAVVLYLIDQGADLTIRNDVGDTALHNALESKFSLSAVKKMVENYPNFNVNISNHYSQSLLFYAAKGNQTDVIKYLLTFNPELNRPDRNKSTILQQVLMASNEEIVNLMIDKGVKAKLELSLALKRDMSIPTIKRLVEEAKADINVLGFESYPPIQMVLQRKDEKLLRYFISKKVKLNIKTKYSYTPLGQVLDFIRYSGGLKLLKIMIEEGNLKPHGTNGDGYNIVQYGCAQQCVSLIKYGFSLKISLETPTKRGITPLVLLLKQKPTKTLECLKYLLEKGVDIQKKVNKCTPFQHYIMSNGLENAAIVDLLLEHGASYKDFPEGVLNPLHFLIINNNSPTKISNLIKNGVDINYGDHLNNTPLMYASGYKKKSEIHNHYMRLGARTISGNYMQPVGNFIDFFDQSLQRTWKCYTTNIEYVKELLNFEPDVNKANNKGRTPLHAACYYHATEAVKLLLENGADPEYKDMNGKTPLDFQDEKALIKLMKSYLTVSRQFARLLKREEHTDAILGGKKIHKFWVEYRTGKSIQQLKNNEKNFKNENWLQFLEWVYTGNGQSSEAIQKMFKVLEINIDEKKSLKNDLKSLYEQENTKDYTIIVQKKEIKIHRFLLQARSDLYRGMFMNVETIEPKIHDFSQRSYEALNEVIKFMYFDEIDVKKLSNEVIEELQDAVEYYQLDNNSKLKLVMKKAAPKIMTNNKFYQQLQFDQNPWKWDQQQQQQQQQRPMQFKQQKFQQQQIPRQQMKFQQFQQQIPRQQQFKQQMPLKKQQLKQQKPLQQQLQQQIPMQQQFQQQIPLQQQFKQQIPRKQQLKQQKPLQPQFQQQIPMQQQFQQQIPQQQIPQQKQQPKKK</sequence>
<dbReference type="PROSITE" id="PS50297">
    <property type="entry name" value="ANK_REP_REGION"/>
    <property type="match status" value="2"/>
</dbReference>
<dbReference type="PANTHER" id="PTHR24123">
    <property type="entry name" value="ANKYRIN REPEAT-CONTAINING"/>
    <property type="match status" value="1"/>
</dbReference>
<proteinExistence type="predicted"/>
<comment type="caution">
    <text evidence="6">The sequence shown here is derived from an EMBL/GenBank/DDBJ whole genome shotgun (WGS) entry which is preliminary data.</text>
</comment>
<keyword evidence="1" id="KW-0677">Repeat</keyword>
<feature type="repeat" description="ANK" evidence="3">
    <location>
        <begin position="486"/>
        <end position="518"/>
    </location>
</feature>
<gene>
    <name evidence="6" type="ORF">M0812_18858</name>
</gene>
<dbReference type="InterPro" id="IPR036770">
    <property type="entry name" value="Ankyrin_rpt-contain_sf"/>
</dbReference>
<evidence type="ECO:0000256" key="2">
    <source>
        <dbReference type="ARBA" id="ARBA00023043"/>
    </source>
</evidence>
<dbReference type="EMBL" id="JANTQA010000036">
    <property type="protein sequence ID" value="KAJ3436791.1"/>
    <property type="molecule type" value="Genomic_DNA"/>
</dbReference>
<evidence type="ECO:0000259" key="5">
    <source>
        <dbReference type="PROSITE" id="PS50097"/>
    </source>
</evidence>
<feature type="region of interest" description="Disordered" evidence="4">
    <location>
        <begin position="763"/>
        <end position="782"/>
    </location>
</feature>
<dbReference type="Pfam" id="PF00651">
    <property type="entry name" value="BTB"/>
    <property type="match status" value="1"/>
</dbReference>
<dbReference type="SUPFAM" id="SSF54695">
    <property type="entry name" value="POZ domain"/>
    <property type="match status" value="1"/>
</dbReference>
<dbReference type="SMART" id="SM00248">
    <property type="entry name" value="ANK"/>
    <property type="match status" value="10"/>
</dbReference>
<dbReference type="InterPro" id="IPR011333">
    <property type="entry name" value="SKP1/BTB/POZ_sf"/>
</dbReference>
<evidence type="ECO:0000256" key="3">
    <source>
        <dbReference type="PROSITE-ProRule" id="PRU00023"/>
    </source>
</evidence>
<dbReference type="PANTHER" id="PTHR24123:SF33">
    <property type="entry name" value="PROTEIN HOS4"/>
    <property type="match status" value="1"/>
</dbReference>
<dbReference type="PROSITE" id="PS50097">
    <property type="entry name" value="BTB"/>
    <property type="match status" value="1"/>
</dbReference>
<dbReference type="Proteomes" id="UP001146793">
    <property type="component" value="Unassembled WGS sequence"/>
</dbReference>
<evidence type="ECO:0000313" key="6">
    <source>
        <dbReference type="EMBL" id="KAJ3436791.1"/>
    </source>
</evidence>
<reference evidence="6" key="1">
    <citation type="submission" date="2022-08" db="EMBL/GenBank/DDBJ databases">
        <title>Novel sulphate-reducing endosymbionts in the free-living metamonad Anaeramoeba.</title>
        <authorList>
            <person name="Jerlstrom-Hultqvist J."/>
            <person name="Cepicka I."/>
            <person name="Gallot-Lavallee L."/>
            <person name="Salas-Leiva D."/>
            <person name="Curtis B.A."/>
            <person name="Zahonova K."/>
            <person name="Pipaliya S."/>
            <person name="Dacks J."/>
            <person name="Roger A.J."/>
        </authorList>
    </citation>
    <scope>NUCLEOTIDE SEQUENCE</scope>
    <source>
        <strain evidence="6">Busselton2</strain>
    </source>
</reference>
<dbReference type="SMART" id="SM00225">
    <property type="entry name" value="BTB"/>
    <property type="match status" value="1"/>
</dbReference>
<organism evidence="6 7">
    <name type="scientific">Anaeramoeba flamelloides</name>
    <dbReference type="NCBI Taxonomy" id="1746091"/>
    <lineage>
        <taxon>Eukaryota</taxon>
        <taxon>Metamonada</taxon>
        <taxon>Anaeramoebidae</taxon>
        <taxon>Anaeramoeba</taxon>
    </lineage>
</organism>
<dbReference type="Pfam" id="PF13857">
    <property type="entry name" value="Ank_5"/>
    <property type="match status" value="2"/>
</dbReference>
<evidence type="ECO:0000256" key="4">
    <source>
        <dbReference type="SAM" id="MobiDB-lite"/>
    </source>
</evidence>
<dbReference type="Pfam" id="PF12796">
    <property type="entry name" value="Ank_2"/>
    <property type="match status" value="1"/>
</dbReference>